<dbReference type="InterPro" id="IPR050450">
    <property type="entry name" value="COX15/CtaA_HemeA_synthase"/>
</dbReference>
<dbReference type="PANTHER" id="PTHR35457">
    <property type="entry name" value="HEME A SYNTHASE"/>
    <property type="match status" value="1"/>
</dbReference>
<keyword evidence="10" id="KW-1015">Disulfide bond</keyword>
<keyword evidence="6" id="KW-0560">Oxidoreductase</keyword>
<evidence type="ECO:0000256" key="7">
    <source>
        <dbReference type="ARBA" id="ARBA00023004"/>
    </source>
</evidence>
<keyword evidence="14" id="KW-1185">Reference proteome</keyword>
<dbReference type="STRING" id="1227490.C479_01491"/>
<evidence type="ECO:0000256" key="4">
    <source>
        <dbReference type="ARBA" id="ARBA00022723"/>
    </source>
</evidence>
<evidence type="ECO:0000256" key="2">
    <source>
        <dbReference type="ARBA" id="ARBA00022475"/>
    </source>
</evidence>
<organism evidence="13 14">
    <name type="scientific">Halovivax asiaticus JCM 14624</name>
    <dbReference type="NCBI Taxonomy" id="1227490"/>
    <lineage>
        <taxon>Archaea</taxon>
        <taxon>Methanobacteriati</taxon>
        <taxon>Methanobacteriota</taxon>
        <taxon>Stenosarchaea group</taxon>
        <taxon>Halobacteria</taxon>
        <taxon>Halobacteriales</taxon>
        <taxon>Natrialbaceae</taxon>
        <taxon>Halovivax</taxon>
    </lineage>
</organism>
<comment type="subcellular location">
    <subcellularLocation>
        <location evidence="1">Membrane</location>
        <topology evidence="1">Multi-pass membrane protein</topology>
    </subcellularLocation>
</comment>
<keyword evidence="7" id="KW-0408">Iron</keyword>
<evidence type="ECO:0000256" key="11">
    <source>
        <dbReference type="ARBA" id="ARBA00023444"/>
    </source>
</evidence>
<evidence type="ECO:0000256" key="3">
    <source>
        <dbReference type="ARBA" id="ARBA00022692"/>
    </source>
</evidence>
<evidence type="ECO:0000313" key="13">
    <source>
        <dbReference type="EMBL" id="ELZ13477.1"/>
    </source>
</evidence>
<evidence type="ECO:0000256" key="9">
    <source>
        <dbReference type="ARBA" id="ARBA00023136"/>
    </source>
</evidence>
<keyword evidence="2" id="KW-1003">Cell membrane</keyword>
<dbReference type="Pfam" id="PF02628">
    <property type="entry name" value="COX15-CtaA"/>
    <property type="match status" value="1"/>
</dbReference>
<name>M0BTP0_9EURY</name>
<feature type="transmembrane region" description="Helical" evidence="12">
    <location>
        <begin position="227"/>
        <end position="247"/>
    </location>
</feature>
<dbReference type="GO" id="GO:0046872">
    <property type="term" value="F:metal ion binding"/>
    <property type="evidence" value="ECO:0007669"/>
    <property type="project" value="UniProtKB-KW"/>
</dbReference>
<evidence type="ECO:0000256" key="6">
    <source>
        <dbReference type="ARBA" id="ARBA00023002"/>
    </source>
</evidence>
<protein>
    <submittedName>
        <fullName evidence="13">Cytochrome oxidase assembly</fullName>
    </submittedName>
</protein>
<dbReference type="PANTHER" id="PTHR35457:SF1">
    <property type="entry name" value="HEME A SYNTHASE"/>
    <property type="match status" value="1"/>
</dbReference>
<evidence type="ECO:0000256" key="1">
    <source>
        <dbReference type="ARBA" id="ARBA00004141"/>
    </source>
</evidence>
<dbReference type="GO" id="GO:0016020">
    <property type="term" value="C:membrane"/>
    <property type="evidence" value="ECO:0007669"/>
    <property type="project" value="UniProtKB-SubCell"/>
</dbReference>
<keyword evidence="3 12" id="KW-0812">Transmembrane</keyword>
<keyword evidence="4" id="KW-0479">Metal-binding</keyword>
<sequence length="287" mass="30315">MRKTVVSNTRTGGTGGTDRFGRFGVPELVVTTLALVSATILLGIATKAAGAGLACDANWPLCDGGVLNLFPATFPSFFEWIHRVVAGIAGLFILGSAIVAWRTDTDRAVAIALTIGLVLTPVQVALGAGTVILYEIPILNLHFWTAIAIFCSFGIGAILVWEHRIPTKAVPQALGLATVLVPLQALLSPLVISSYTQVLQTALYAVTLVFIGSLLLVAIVGRRRFDGWLSTVLTATPILGLLVAYFGRESVMGFDPVVVLAYTVITILAVLVYGWLGLRTRSIGAAN</sequence>
<keyword evidence="9 12" id="KW-0472">Membrane</keyword>
<dbReference type="GO" id="GO:0006784">
    <property type="term" value="P:heme A biosynthetic process"/>
    <property type="evidence" value="ECO:0007669"/>
    <property type="project" value="InterPro"/>
</dbReference>
<reference evidence="13 14" key="1">
    <citation type="journal article" date="2014" name="PLoS Genet.">
        <title>Phylogenetically driven sequencing of extremely halophilic archaea reveals strategies for static and dynamic osmo-response.</title>
        <authorList>
            <person name="Becker E.A."/>
            <person name="Seitzer P.M."/>
            <person name="Tritt A."/>
            <person name="Larsen D."/>
            <person name="Krusor M."/>
            <person name="Yao A.I."/>
            <person name="Wu D."/>
            <person name="Madern D."/>
            <person name="Eisen J.A."/>
            <person name="Darling A.E."/>
            <person name="Facciotti M.T."/>
        </authorList>
    </citation>
    <scope>NUCLEOTIDE SEQUENCE [LARGE SCALE GENOMIC DNA]</scope>
    <source>
        <strain evidence="13 14">JCM 14624</strain>
    </source>
</reference>
<evidence type="ECO:0000256" key="5">
    <source>
        <dbReference type="ARBA" id="ARBA00022989"/>
    </source>
</evidence>
<comment type="caution">
    <text evidence="13">The sequence shown here is derived from an EMBL/GenBank/DDBJ whole genome shotgun (WGS) entry which is preliminary data.</text>
</comment>
<dbReference type="AlphaFoldDB" id="M0BTP0"/>
<dbReference type="InterPro" id="IPR003780">
    <property type="entry name" value="COX15/CtaA_fam"/>
</dbReference>
<keyword evidence="5 12" id="KW-1133">Transmembrane helix</keyword>
<accession>M0BTP0</accession>
<feature type="transmembrane region" description="Helical" evidence="12">
    <location>
        <begin position="259"/>
        <end position="278"/>
    </location>
</feature>
<gene>
    <name evidence="13" type="ORF">C479_01491</name>
</gene>
<feature type="transmembrane region" description="Helical" evidence="12">
    <location>
        <begin position="201"/>
        <end position="220"/>
    </location>
</feature>
<comment type="pathway">
    <text evidence="11">Porphyrin-containing compound metabolism.</text>
</comment>
<feature type="transmembrane region" description="Helical" evidence="12">
    <location>
        <begin position="173"/>
        <end position="195"/>
    </location>
</feature>
<evidence type="ECO:0000256" key="8">
    <source>
        <dbReference type="ARBA" id="ARBA00023133"/>
    </source>
</evidence>
<feature type="transmembrane region" description="Helical" evidence="12">
    <location>
        <begin position="28"/>
        <end position="49"/>
    </location>
</feature>
<keyword evidence="8" id="KW-0350">Heme biosynthesis</keyword>
<proteinExistence type="predicted"/>
<evidence type="ECO:0000313" key="14">
    <source>
        <dbReference type="Proteomes" id="UP000011560"/>
    </source>
</evidence>
<evidence type="ECO:0000256" key="12">
    <source>
        <dbReference type="SAM" id="Phobius"/>
    </source>
</evidence>
<dbReference type="Proteomes" id="UP000011560">
    <property type="component" value="Unassembled WGS sequence"/>
</dbReference>
<dbReference type="PATRIC" id="fig|1227490.4.peg.304"/>
<feature type="transmembrane region" description="Helical" evidence="12">
    <location>
        <begin position="80"/>
        <end position="101"/>
    </location>
</feature>
<dbReference type="GO" id="GO:0016491">
    <property type="term" value="F:oxidoreductase activity"/>
    <property type="evidence" value="ECO:0007669"/>
    <property type="project" value="UniProtKB-KW"/>
</dbReference>
<dbReference type="EMBL" id="AOIQ01000006">
    <property type="protein sequence ID" value="ELZ13477.1"/>
    <property type="molecule type" value="Genomic_DNA"/>
</dbReference>
<feature type="transmembrane region" description="Helical" evidence="12">
    <location>
        <begin position="141"/>
        <end position="161"/>
    </location>
</feature>
<evidence type="ECO:0000256" key="10">
    <source>
        <dbReference type="ARBA" id="ARBA00023157"/>
    </source>
</evidence>
<feature type="transmembrane region" description="Helical" evidence="12">
    <location>
        <begin position="108"/>
        <end position="129"/>
    </location>
</feature>